<name>A0AAN6VDE4_9PEZI</name>
<proteinExistence type="predicted"/>
<comment type="caution">
    <text evidence="2">The sequence shown here is derived from an EMBL/GenBank/DDBJ whole genome shotgun (WGS) entry which is preliminary data.</text>
</comment>
<evidence type="ECO:0000313" key="2">
    <source>
        <dbReference type="EMBL" id="KAK4148470.1"/>
    </source>
</evidence>
<feature type="signal peptide" evidence="1">
    <location>
        <begin position="1"/>
        <end position="25"/>
    </location>
</feature>
<dbReference type="AlphaFoldDB" id="A0AAN6VDE4"/>
<evidence type="ECO:0000256" key="1">
    <source>
        <dbReference type="SAM" id="SignalP"/>
    </source>
</evidence>
<accession>A0AAN6VDE4</accession>
<feature type="chain" id="PRO_5043002938" description="Small secreted protein" evidence="1">
    <location>
        <begin position="26"/>
        <end position="118"/>
    </location>
</feature>
<gene>
    <name evidence="2" type="ORF">C8A00DRAFT_38962</name>
</gene>
<keyword evidence="1" id="KW-0732">Signal</keyword>
<organism evidence="2 3">
    <name type="scientific">Chaetomidium leptoderma</name>
    <dbReference type="NCBI Taxonomy" id="669021"/>
    <lineage>
        <taxon>Eukaryota</taxon>
        <taxon>Fungi</taxon>
        <taxon>Dikarya</taxon>
        <taxon>Ascomycota</taxon>
        <taxon>Pezizomycotina</taxon>
        <taxon>Sordariomycetes</taxon>
        <taxon>Sordariomycetidae</taxon>
        <taxon>Sordariales</taxon>
        <taxon>Chaetomiaceae</taxon>
        <taxon>Chaetomidium</taxon>
    </lineage>
</organism>
<reference evidence="2" key="2">
    <citation type="submission" date="2023-05" db="EMBL/GenBank/DDBJ databases">
        <authorList>
            <consortium name="Lawrence Berkeley National Laboratory"/>
            <person name="Steindorff A."/>
            <person name="Hensen N."/>
            <person name="Bonometti L."/>
            <person name="Westerberg I."/>
            <person name="Brannstrom I.O."/>
            <person name="Guillou S."/>
            <person name="Cros-Aarteil S."/>
            <person name="Calhoun S."/>
            <person name="Haridas S."/>
            <person name="Kuo A."/>
            <person name="Mondo S."/>
            <person name="Pangilinan J."/>
            <person name="Riley R."/>
            <person name="Labutti K."/>
            <person name="Andreopoulos B."/>
            <person name="Lipzen A."/>
            <person name="Chen C."/>
            <person name="Yanf M."/>
            <person name="Daum C."/>
            <person name="Ng V."/>
            <person name="Clum A."/>
            <person name="Ohm R."/>
            <person name="Martin F."/>
            <person name="Silar P."/>
            <person name="Natvig D."/>
            <person name="Lalanne C."/>
            <person name="Gautier V."/>
            <person name="Ament-Velasquez S.L."/>
            <person name="Kruys A."/>
            <person name="Hutchinson M.I."/>
            <person name="Powell A.J."/>
            <person name="Barry K."/>
            <person name="Miller A.N."/>
            <person name="Grigoriev I.V."/>
            <person name="Debuchy R."/>
            <person name="Gladieux P."/>
            <person name="Thoren M.H."/>
            <person name="Johannesson H."/>
        </authorList>
    </citation>
    <scope>NUCLEOTIDE SEQUENCE</scope>
    <source>
        <strain evidence="2">CBS 538.74</strain>
    </source>
</reference>
<dbReference type="EMBL" id="MU857371">
    <property type="protein sequence ID" value="KAK4148470.1"/>
    <property type="molecule type" value="Genomic_DNA"/>
</dbReference>
<reference evidence="2" key="1">
    <citation type="journal article" date="2023" name="Mol. Phylogenet. Evol.">
        <title>Genome-scale phylogeny and comparative genomics of the fungal order Sordariales.</title>
        <authorList>
            <person name="Hensen N."/>
            <person name="Bonometti L."/>
            <person name="Westerberg I."/>
            <person name="Brannstrom I.O."/>
            <person name="Guillou S."/>
            <person name="Cros-Aarteil S."/>
            <person name="Calhoun S."/>
            <person name="Haridas S."/>
            <person name="Kuo A."/>
            <person name="Mondo S."/>
            <person name="Pangilinan J."/>
            <person name="Riley R."/>
            <person name="LaButti K."/>
            <person name="Andreopoulos B."/>
            <person name="Lipzen A."/>
            <person name="Chen C."/>
            <person name="Yan M."/>
            <person name="Daum C."/>
            <person name="Ng V."/>
            <person name="Clum A."/>
            <person name="Steindorff A."/>
            <person name="Ohm R.A."/>
            <person name="Martin F."/>
            <person name="Silar P."/>
            <person name="Natvig D.O."/>
            <person name="Lalanne C."/>
            <person name="Gautier V."/>
            <person name="Ament-Velasquez S.L."/>
            <person name="Kruys A."/>
            <person name="Hutchinson M.I."/>
            <person name="Powell A.J."/>
            <person name="Barry K."/>
            <person name="Miller A.N."/>
            <person name="Grigoriev I.V."/>
            <person name="Debuchy R."/>
            <person name="Gladieux P."/>
            <person name="Hiltunen Thoren M."/>
            <person name="Johannesson H."/>
        </authorList>
    </citation>
    <scope>NUCLEOTIDE SEQUENCE</scope>
    <source>
        <strain evidence="2">CBS 538.74</strain>
    </source>
</reference>
<keyword evidence="3" id="KW-1185">Reference proteome</keyword>
<dbReference type="Proteomes" id="UP001302745">
    <property type="component" value="Unassembled WGS sequence"/>
</dbReference>
<protein>
    <recommendedName>
        <fullName evidence="4">Small secreted protein</fullName>
    </recommendedName>
</protein>
<sequence>MLALKSLSAILAFGVLSATAAPASSAIIARQDGAEIKVCSTPYYGGRCEILATPLAQCFDAPDNWVDDIRSIQNLDEQLQCTWYQYMDCSGDSFVGRQVLNVPNNHQLNGGIGSWLCE</sequence>
<evidence type="ECO:0000313" key="3">
    <source>
        <dbReference type="Proteomes" id="UP001302745"/>
    </source>
</evidence>
<evidence type="ECO:0008006" key="4">
    <source>
        <dbReference type="Google" id="ProtNLM"/>
    </source>
</evidence>